<evidence type="ECO:0000313" key="2">
    <source>
        <dbReference type="Proteomes" id="UP000254176"/>
    </source>
</evidence>
<protein>
    <submittedName>
        <fullName evidence="1">Putative DNA-binding protein</fullName>
    </submittedName>
</protein>
<keyword evidence="1" id="KW-0238">DNA-binding</keyword>
<dbReference type="RefSeq" id="WP_002233547.1">
    <property type="nucleotide sequence ID" value="NZ_CP020401.2"/>
</dbReference>
<organism evidence="1 2">
    <name type="scientific">Neisseria meningitidis</name>
    <dbReference type="NCBI Taxonomy" id="487"/>
    <lineage>
        <taxon>Bacteria</taxon>
        <taxon>Pseudomonadati</taxon>
        <taxon>Pseudomonadota</taxon>
        <taxon>Betaproteobacteria</taxon>
        <taxon>Neisseriales</taxon>
        <taxon>Neisseriaceae</taxon>
        <taxon>Neisseria</taxon>
    </lineage>
</organism>
<dbReference type="AlphaFoldDB" id="A0A1V0G495"/>
<proteinExistence type="predicted"/>
<dbReference type="Pfam" id="PF05265">
    <property type="entry name" value="DUF723"/>
    <property type="match status" value="1"/>
</dbReference>
<dbReference type="Proteomes" id="UP000254176">
    <property type="component" value="Unassembled WGS sequence"/>
</dbReference>
<accession>A0A1V0G495</accession>
<name>A0A1V0G495_NEIME</name>
<evidence type="ECO:0000313" key="1">
    <source>
        <dbReference type="EMBL" id="SUA19516.1"/>
    </source>
</evidence>
<sequence>MAYTVYSFEKKFLEKFGVYGLSVLNFRGSMYPLDIHCPKHGNQTVSNATSCLRSKLGCPACGREHQQSKASERLKQSNKSAKPLLILDTTTNETLTFPSVTAAGTALGVHFQQINHRLKGRTSPDNLISNRYKVLGYDR</sequence>
<gene>
    <name evidence="1" type="ORF">NCTC8554_01220</name>
</gene>
<dbReference type="GO" id="GO:0003677">
    <property type="term" value="F:DNA binding"/>
    <property type="evidence" value="ECO:0007669"/>
    <property type="project" value="UniProtKB-KW"/>
</dbReference>
<reference evidence="1 2" key="1">
    <citation type="submission" date="2018-06" db="EMBL/GenBank/DDBJ databases">
        <authorList>
            <consortium name="Pathogen Informatics"/>
            <person name="Doyle S."/>
        </authorList>
    </citation>
    <scope>NUCLEOTIDE SEQUENCE [LARGE SCALE GENOMIC DNA]</scope>
    <source>
        <strain evidence="1 2">NCTC8554</strain>
    </source>
</reference>
<dbReference type="EMBL" id="UGRP01000001">
    <property type="protein sequence ID" value="SUA19516.1"/>
    <property type="molecule type" value="Genomic_DNA"/>
</dbReference>
<dbReference type="InterPro" id="IPR007929">
    <property type="entry name" value="DUF723"/>
</dbReference>